<dbReference type="AlphaFoldDB" id="A0A914W8P8"/>
<evidence type="ECO:0000256" key="1">
    <source>
        <dbReference type="ARBA" id="ARBA00004141"/>
    </source>
</evidence>
<accession>A0A914W8P8</accession>
<protein>
    <submittedName>
        <fullName evidence="10">Uncharacterized protein</fullName>
    </submittedName>
</protein>
<evidence type="ECO:0000313" key="9">
    <source>
        <dbReference type="Proteomes" id="UP000887566"/>
    </source>
</evidence>
<dbReference type="GO" id="GO:0008158">
    <property type="term" value="F:hedgehog receptor activity"/>
    <property type="evidence" value="ECO:0007669"/>
    <property type="project" value="TreeGrafter"/>
</dbReference>
<evidence type="ECO:0000256" key="2">
    <source>
        <dbReference type="ARBA" id="ARBA00005585"/>
    </source>
</evidence>
<name>A0A914W8P8_9BILA</name>
<feature type="transmembrane region" description="Helical" evidence="8">
    <location>
        <begin position="122"/>
        <end position="146"/>
    </location>
</feature>
<evidence type="ECO:0000256" key="4">
    <source>
        <dbReference type="ARBA" id="ARBA00022989"/>
    </source>
</evidence>
<keyword evidence="3 8" id="KW-0812">Transmembrane</keyword>
<evidence type="ECO:0000256" key="8">
    <source>
        <dbReference type="SAM" id="Phobius"/>
    </source>
</evidence>
<evidence type="ECO:0000256" key="5">
    <source>
        <dbReference type="ARBA" id="ARBA00023136"/>
    </source>
</evidence>
<comment type="subcellular location">
    <subcellularLocation>
        <location evidence="1">Membrane</location>
        <topology evidence="1">Multi-pass membrane protein</topology>
    </subcellularLocation>
</comment>
<dbReference type="GO" id="GO:0005119">
    <property type="term" value="F:smoothened binding"/>
    <property type="evidence" value="ECO:0007669"/>
    <property type="project" value="TreeGrafter"/>
</dbReference>
<dbReference type="PANTHER" id="PTHR46022:SF1">
    <property type="entry name" value="PROTEIN PATCHED"/>
    <property type="match status" value="1"/>
</dbReference>
<organism evidence="9 10">
    <name type="scientific">Plectus sambesii</name>
    <dbReference type="NCBI Taxonomy" id="2011161"/>
    <lineage>
        <taxon>Eukaryota</taxon>
        <taxon>Metazoa</taxon>
        <taxon>Ecdysozoa</taxon>
        <taxon>Nematoda</taxon>
        <taxon>Chromadorea</taxon>
        <taxon>Plectida</taxon>
        <taxon>Plectina</taxon>
        <taxon>Plectoidea</taxon>
        <taxon>Plectidae</taxon>
        <taxon>Plectus</taxon>
    </lineage>
</organism>
<dbReference type="GO" id="GO:0097108">
    <property type="term" value="F:hedgehog family protein binding"/>
    <property type="evidence" value="ECO:0007669"/>
    <property type="project" value="TreeGrafter"/>
</dbReference>
<keyword evidence="9" id="KW-1185">Reference proteome</keyword>
<dbReference type="GO" id="GO:0005886">
    <property type="term" value="C:plasma membrane"/>
    <property type="evidence" value="ECO:0007669"/>
    <property type="project" value="TreeGrafter"/>
</dbReference>
<dbReference type="WBParaSite" id="PSAMB.scaffold3338size18676.g21125.t1">
    <property type="protein sequence ID" value="PSAMB.scaffold3338size18676.g21125.t1"/>
    <property type="gene ID" value="PSAMB.scaffold3338size18676.g21125"/>
</dbReference>
<proteinExistence type="inferred from homology"/>
<evidence type="ECO:0000256" key="6">
    <source>
        <dbReference type="ARBA" id="ARBA00023180"/>
    </source>
</evidence>
<dbReference type="GO" id="GO:0045879">
    <property type="term" value="P:negative regulation of smoothened signaling pathway"/>
    <property type="evidence" value="ECO:0007669"/>
    <property type="project" value="TreeGrafter"/>
</dbReference>
<keyword evidence="6" id="KW-0325">Glycoprotein</keyword>
<keyword evidence="5 8" id="KW-0472">Membrane</keyword>
<evidence type="ECO:0000256" key="3">
    <source>
        <dbReference type="ARBA" id="ARBA00022692"/>
    </source>
</evidence>
<keyword evidence="4 8" id="KW-1133">Transmembrane helix</keyword>
<feature type="region of interest" description="Disordered" evidence="7">
    <location>
        <begin position="1"/>
        <end position="29"/>
    </location>
</feature>
<comment type="similarity">
    <text evidence="2">Belongs to the patched family.</text>
</comment>
<evidence type="ECO:0000256" key="7">
    <source>
        <dbReference type="SAM" id="MobiDB-lite"/>
    </source>
</evidence>
<sequence length="230" mass="26153">MLTLLDESPGGKRGNRRCGRERTSSTGKTLVSAKMGRLMQRRGDDDLYAEMLPEQHSGRRRPHLDNFLSSSNPDDYSEKWHEDFSHRPSWCDAGMCLQQIRRGKAIGNKPALYSRGLMQKMLFFIGTFVQAHALQVFMVLLVAFGVCCVGLQSAHIETDIIKLWVSRTPSIDATLAWRRRPGRQMKRFVLTASAGTKFVGALARDANRRRFRPSKRTLRVNLHCCSAETR</sequence>
<evidence type="ECO:0000313" key="10">
    <source>
        <dbReference type="WBParaSite" id="PSAMB.scaffold3338size18676.g21125.t1"/>
    </source>
</evidence>
<dbReference type="PANTHER" id="PTHR46022">
    <property type="entry name" value="PROTEIN PATCHED"/>
    <property type="match status" value="1"/>
</dbReference>
<reference evidence="10" key="1">
    <citation type="submission" date="2022-11" db="UniProtKB">
        <authorList>
            <consortium name="WormBaseParasite"/>
        </authorList>
    </citation>
    <scope>IDENTIFICATION</scope>
</reference>
<dbReference type="Proteomes" id="UP000887566">
    <property type="component" value="Unplaced"/>
</dbReference>